<dbReference type="Proteomes" id="UP001642409">
    <property type="component" value="Unassembled WGS sequence"/>
</dbReference>
<dbReference type="EMBL" id="CAXDID020000298">
    <property type="protein sequence ID" value="CAL6072896.1"/>
    <property type="molecule type" value="Genomic_DNA"/>
</dbReference>
<evidence type="ECO:0000313" key="1">
    <source>
        <dbReference type="EMBL" id="CAI9931492.1"/>
    </source>
</evidence>
<gene>
    <name evidence="1" type="ORF">HINF_LOCUS19137</name>
    <name evidence="2" type="ORF">HINF_LOCUS55842</name>
</gene>
<evidence type="ECO:0000313" key="3">
    <source>
        <dbReference type="Proteomes" id="UP001642409"/>
    </source>
</evidence>
<name>A0AA86P2U9_9EUKA</name>
<reference evidence="2 3" key="2">
    <citation type="submission" date="2024-07" db="EMBL/GenBank/DDBJ databases">
        <authorList>
            <person name="Akdeniz Z."/>
        </authorList>
    </citation>
    <scope>NUCLEOTIDE SEQUENCE [LARGE SCALE GENOMIC DNA]</scope>
</reference>
<dbReference type="EMBL" id="CATOUU010000492">
    <property type="protein sequence ID" value="CAI9931492.1"/>
    <property type="molecule type" value="Genomic_DNA"/>
</dbReference>
<accession>A0AA86P2U9</accession>
<protein>
    <submittedName>
        <fullName evidence="2">Hypothetical_protein</fullName>
    </submittedName>
</protein>
<reference evidence="1" key="1">
    <citation type="submission" date="2023-06" db="EMBL/GenBank/DDBJ databases">
        <authorList>
            <person name="Kurt Z."/>
        </authorList>
    </citation>
    <scope>NUCLEOTIDE SEQUENCE</scope>
</reference>
<keyword evidence="3" id="KW-1185">Reference proteome</keyword>
<sequence>MTNTFITFVEFTAHQIIGVIGNANTSNLNIAQLIMQNSQIESQTGHGGLLGGLILNSTLTGQQITIEHVEITQANELGKQYSGLCVGALQQSQLTLTNSQFAVTQPLDDKSFAIFGQTQTGSINTLSTTFNGVTFAPLIFKKCVGACINNIGVEMPVICNEADLNGIDFATTPVCESNIL</sequence>
<comment type="caution">
    <text evidence="1">The sequence shown here is derived from an EMBL/GenBank/DDBJ whole genome shotgun (WGS) entry which is preliminary data.</text>
</comment>
<proteinExistence type="predicted"/>
<dbReference type="AlphaFoldDB" id="A0AA86P2U9"/>
<evidence type="ECO:0000313" key="2">
    <source>
        <dbReference type="EMBL" id="CAL6072896.1"/>
    </source>
</evidence>
<organism evidence="1">
    <name type="scientific">Hexamita inflata</name>
    <dbReference type="NCBI Taxonomy" id="28002"/>
    <lineage>
        <taxon>Eukaryota</taxon>
        <taxon>Metamonada</taxon>
        <taxon>Diplomonadida</taxon>
        <taxon>Hexamitidae</taxon>
        <taxon>Hexamitinae</taxon>
        <taxon>Hexamita</taxon>
    </lineage>
</organism>